<comment type="caution">
    <text evidence="1">The sequence shown here is derived from an EMBL/GenBank/DDBJ whole genome shotgun (WGS) entry which is preliminary data.</text>
</comment>
<evidence type="ECO:0000313" key="2">
    <source>
        <dbReference type="Proteomes" id="UP001417504"/>
    </source>
</evidence>
<organism evidence="1 2">
    <name type="scientific">Stephania japonica</name>
    <dbReference type="NCBI Taxonomy" id="461633"/>
    <lineage>
        <taxon>Eukaryota</taxon>
        <taxon>Viridiplantae</taxon>
        <taxon>Streptophyta</taxon>
        <taxon>Embryophyta</taxon>
        <taxon>Tracheophyta</taxon>
        <taxon>Spermatophyta</taxon>
        <taxon>Magnoliopsida</taxon>
        <taxon>Ranunculales</taxon>
        <taxon>Menispermaceae</taxon>
        <taxon>Menispermoideae</taxon>
        <taxon>Cissampelideae</taxon>
        <taxon>Stephania</taxon>
    </lineage>
</organism>
<dbReference type="AlphaFoldDB" id="A0AAP0KM82"/>
<protein>
    <submittedName>
        <fullName evidence="1">Uncharacterized protein</fullName>
    </submittedName>
</protein>
<evidence type="ECO:0000313" key="1">
    <source>
        <dbReference type="EMBL" id="KAK9155128.1"/>
    </source>
</evidence>
<name>A0AAP0KM82_9MAGN</name>
<dbReference type="Proteomes" id="UP001417504">
    <property type="component" value="Unassembled WGS sequence"/>
</dbReference>
<accession>A0AAP0KM82</accession>
<gene>
    <name evidence="1" type="ORF">Sjap_002608</name>
</gene>
<proteinExistence type="predicted"/>
<dbReference type="EMBL" id="JBBNAE010000001">
    <property type="protein sequence ID" value="KAK9155128.1"/>
    <property type="molecule type" value="Genomic_DNA"/>
</dbReference>
<sequence>MVSVERILLGEAAVFCLWKTWCTVEKSSRWLVGRSGAPEAGEVDDVSLEIHREAERDLSRERRERVSEFVVVGPDTCRARGRELAALCARHIEQLLVRKKGTDRVGPTHNSFLFNPSIVLRADPEALLDGFCSLCVLSVDMYCSACFVSSDLLTLRASRLVLWLLNCTHQLYDGQFSLFFCDFGISTLHTNHSDLRHGPTWVSPNCLEINVRALNDVNSKNISK</sequence>
<keyword evidence="2" id="KW-1185">Reference proteome</keyword>
<reference evidence="1 2" key="1">
    <citation type="submission" date="2024-01" db="EMBL/GenBank/DDBJ databases">
        <title>Genome assemblies of Stephania.</title>
        <authorList>
            <person name="Yang L."/>
        </authorList>
    </citation>
    <scope>NUCLEOTIDE SEQUENCE [LARGE SCALE GENOMIC DNA]</scope>
    <source>
        <strain evidence="1">QJT</strain>
        <tissue evidence="1">Leaf</tissue>
    </source>
</reference>